<dbReference type="GO" id="GO:0051537">
    <property type="term" value="F:2 iron, 2 sulfur cluster binding"/>
    <property type="evidence" value="ECO:0007669"/>
    <property type="project" value="UniProtKB-KW"/>
</dbReference>
<proteinExistence type="inferred from homology"/>
<evidence type="ECO:0000256" key="3">
    <source>
        <dbReference type="ARBA" id="ARBA00022723"/>
    </source>
</evidence>
<keyword evidence="3" id="KW-0479">Metal-binding</keyword>
<dbReference type="Proteomes" id="UP000192359">
    <property type="component" value="Unassembled WGS sequence"/>
</dbReference>
<evidence type="ECO:0000256" key="1">
    <source>
        <dbReference type="ARBA" id="ARBA00010914"/>
    </source>
</evidence>
<dbReference type="Gene3D" id="3.10.20.30">
    <property type="match status" value="1"/>
</dbReference>
<organism evidence="8 9">
    <name type="scientific">Rothia nasimurium</name>
    <dbReference type="NCBI Taxonomy" id="85336"/>
    <lineage>
        <taxon>Bacteria</taxon>
        <taxon>Bacillati</taxon>
        <taxon>Actinomycetota</taxon>
        <taxon>Actinomycetes</taxon>
        <taxon>Micrococcales</taxon>
        <taxon>Micrococcaceae</taxon>
        <taxon>Rothia</taxon>
    </lineage>
</organism>
<feature type="domain" description="2Fe-2S ferredoxin-type" evidence="7">
    <location>
        <begin position="3"/>
        <end position="106"/>
    </location>
</feature>
<evidence type="ECO:0000256" key="6">
    <source>
        <dbReference type="ARBA" id="ARBA00034078"/>
    </source>
</evidence>
<dbReference type="InterPro" id="IPR036010">
    <property type="entry name" value="2Fe-2S_ferredoxin-like_sf"/>
</dbReference>
<dbReference type="GO" id="GO:0009055">
    <property type="term" value="F:electron transfer activity"/>
    <property type="evidence" value="ECO:0007669"/>
    <property type="project" value="TreeGrafter"/>
</dbReference>
<dbReference type="InterPro" id="IPR012675">
    <property type="entry name" value="Beta-grasp_dom_sf"/>
</dbReference>
<dbReference type="Pfam" id="PF00111">
    <property type="entry name" value="Fer2"/>
    <property type="match status" value="1"/>
</dbReference>
<dbReference type="EMBL" id="LXWF01000012">
    <property type="protein sequence ID" value="ORC20657.1"/>
    <property type="molecule type" value="Genomic_DNA"/>
</dbReference>
<dbReference type="GO" id="GO:0046872">
    <property type="term" value="F:metal ion binding"/>
    <property type="evidence" value="ECO:0007669"/>
    <property type="project" value="UniProtKB-KW"/>
</dbReference>
<protein>
    <submittedName>
        <fullName evidence="8">Ferredoxin</fullName>
    </submittedName>
</protein>
<comment type="similarity">
    <text evidence="1">Belongs to the adrenodoxin/putidaredoxin family.</text>
</comment>
<reference evidence="8 9" key="1">
    <citation type="submission" date="2016-05" db="EMBL/GenBank/DDBJ databases">
        <title>Draft genome sequence of a porcine commensal Rothia nasimurium.</title>
        <authorList>
            <person name="Gaiser R.A."/>
            <person name="Van Baarlen P."/>
            <person name="Wells J.M."/>
        </authorList>
    </citation>
    <scope>NUCLEOTIDE SEQUENCE [LARGE SCALE GENOMIC DNA]</scope>
    <source>
        <strain evidence="8 9">PT-32</strain>
    </source>
</reference>
<comment type="cofactor">
    <cofactor evidence="6">
        <name>[2Fe-2S] cluster</name>
        <dbReference type="ChEBI" id="CHEBI:190135"/>
    </cofactor>
</comment>
<dbReference type="GO" id="GO:0140647">
    <property type="term" value="P:P450-containing electron transport chain"/>
    <property type="evidence" value="ECO:0007669"/>
    <property type="project" value="InterPro"/>
</dbReference>
<dbReference type="SUPFAM" id="SSF54292">
    <property type="entry name" value="2Fe-2S ferredoxin-like"/>
    <property type="match status" value="1"/>
</dbReference>
<comment type="caution">
    <text evidence="8">The sequence shown here is derived from an EMBL/GenBank/DDBJ whole genome shotgun (WGS) entry which is preliminary data.</text>
</comment>
<dbReference type="InterPro" id="IPR001041">
    <property type="entry name" value="2Fe-2S_ferredoxin-type"/>
</dbReference>
<dbReference type="AlphaFoldDB" id="A0A1Y1RQ97"/>
<keyword evidence="5" id="KW-0411">Iron-sulfur</keyword>
<evidence type="ECO:0000256" key="4">
    <source>
        <dbReference type="ARBA" id="ARBA00023004"/>
    </source>
</evidence>
<dbReference type="PROSITE" id="PS51085">
    <property type="entry name" value="2FE2S_FER_2"/>
    <property type="match status" value="1"/>
</dbReference>
<keyword evidence="4" id="KW-0408">Iron</keyword>
<accession>A0A1Y1RQ97</accession>
<sequence>MSINITVTDENGTTKDVTWEPHQSMLEAVLEAGFPVLATCGGNASCATCHAFIDPDHIDASLPREEAEEDLLDMIDDIANECSRLSCQTEYSEGMNGAKVTLQPGM</sequence>
<dbReference type="PRINTS" id="PR00355">
    <property type="entry name" value="ADRENODOXIN"/>
</dbReference>
<evidence type="ECO:0000313" key="8">
    <source>
        <dbReference type="EMBL" id="ORC20657.1"/>
    </source>
</evidence>
<evidence type="ECO:0000256" key="2">
    <source>
        <dbReference type="ARBA" id="ARBA00022714"/>
    </source>
</evidence>
<keyword evidence="9" id="KW-1185">Reference proteome</keyword>
<dbReference type="RefSeq" id="WP_083091461.1">
    <property type="nucleotide sequence ID" value="NZ_LXWF01000012.1"/>
</dbReference>
<dbReference type="PANTHER" id="PTHR23426">
    <property type="entry name" value="FERREDOXIN/ADRENODOXIN"/>
    <property type="match status" value="1"/>
</dbReference>
<dbReference type="PANTHER" id="PTHR23426:SF65">
    <property type="entry name" value="FERREDOXIN-2, MITOCHONDRIAL"/>
    <property type="match status" value="1"/>
</dbReference>
<evidence type="ECO:0000256" key="5">
    <source>
        <dbReference type="ARBA" id="ARBA00023014"/>
    </source>
</evidence>
<dbReference type="OrthoDB" id="9799640at2"/>
<gene>
    <name evidence="8" type="ORF">A7979_11075</name>
</gene>
<evidence type="ECO:0000313" key="9">
    <source>
        <dbReference type="Proteomes" id="UP000192359"/>
    </source>
</evidence>
<keyword evidence="2" id="KW-0001">2Fe-2S</keyword>
<evidence type="ECO:0000259" key="7">
    <source>
        <dbReference type="PROSITE" id="PS51085"/>
    </source>
</evidence>
<name>A0A1Y1RQ97_9MICC</name>
<dbReference type="CDD" id="cd00207">
    <property type="entry name" value="fer2"/>
    <property type="match status" value="1"/>
</dbReference>
<dbReference type="InterPro" id="IPR001055">
    <property type="entry name" value="Adrenodoxin-like"/>
</dbReference>